<organism evidence="1">
    <name type="scientific">Nothobranchius kuhntae</name>
    <name type="common">Beira killifish</name>
    <dbReference type="NCBI Taxonomy" id="321403"/>
    <lineage>
        <taxon>Eukaryota</taxon>
        <taxon>Metazoa</taxon>
        <taxon>Chordata</taxon>
        <taxon>Craniata</taxon>
        <taxon>Vertebrata</taxon>
        <taxon>Euteleostomi</taxon>
        <taxon>Actinopterygii</taxon>
        <taxon>Neopterygii</taxon>
        <taxon>Teleostei</taxon>
        <taxon>Neoteleostei</taxon>
        <taxon>Acanthomorphata</taxon>
        <taxon>Ovalentaria</taxon>
        <taxon>Atherinomorphae</taxon>
        <taxon>Cyprinodontiformes</taxon>
        <taxon>Nothobranchiidae</taxon>
        <taxon>Nothobranchius</taxon>
    </lineage>
</organism>
<feature type="non-terminal residue" evidence="1">
    <location>
        <position position="1"/>
    </location>
</feature>
<accession>A0A1A8KUT8</accession>
<dbReference type="EMBL" id="HAEE01016117">
    <property type="protein sequence ID" value="SBR36167.1"/>
    <property type="molecule type" value="Transcribed_RNA"/>
</dbReference>
<dbReference type="AlphaFoldDB" id="A0A1A8KUT8"/>
<sequence>FCDYLPSGLWTSQDYSLVLHRTSGLSSDSFSIHPDRPALLLTTRSLSWTYSPGHTPTLNLPFPIPPPTKFP</sequence>
<proteinExistence type="predicted"/>
<reference evidence="1" key="1">
    <citation type="submission" date="2016-05" db="EMBL/GenBank/DDBJ databases">
        <authorList>
            <person name="Lavstsen T."/>
            <person name="Jespersen J.S."/>
        </authorList>
    </citation>
    <scope>NUCLEOTIDE SEQUENCE</scope>
    <source>
        <tissue evidence="1">Brain</tissue>
    </source>
</reference>
<gene>
    <name evidence="1" type="primary">Nfu_g_1_003126</name>
</gene>
<feature type="non-terminal residue" evidence="1">
    <location>
        <position position="71"/>
    </location>
</feature>
<name>A0A1A8KUT8_NOTKU</name>
<reference evidence="1" key="2">
    <citation type="submission" date="2016-06" db="EMBL/GenBank/DDBJ databases">
        <title>The genome of a short-lived fish provides insights into sex chromosome evolution and the genetic control of aging.</title>
        <authorList>
            <person name="Reichwald K."/>
            <person name="Felder M."/>
            <person name="Petzold A."/>
            <person name="Koch P."/>
            <person name="Groth M."/>
            <person name="Platzer M."/>
        </authorList>
    </citation>
    <scope>NUCLEOTIDE SEQUENCE</scope>
    <source>
        <tissue evidence="1">Brain</tissue>
    </source>
</reference>
<protein>
    <submittedName>
        <fullName evidence="1">Uncharacterized protein</fullName>
    </submittedName>
</protein>
<evidence type="ECO:0000313" key="1">
    <source>
        <dbReference type="EMBL" id="SBR36167.1"/>
    </source>
</evidence>